<keyword evidence="3" id="KW-0804">Transcription</keyword>
<protein>
    <submittedName>
        <fullName evidence="6">Crp/Fnr family transcriptional regulator</fullName>
    </submittedName>
</protein>
<dbReference type="PROSITE" id="PS51063">
    <property type="entry name" value="HTH_CRP_2"/>
    <property type="match status" value="1"/>
</dbReference>
<dbReference type="AlphaFoldDB" id="A0A9D1N570"/>
<sequence length="214" mass="24670">MMKYLGTVIDSGILEGISRAEYLRAFEELNVIGQNMRENEVIFNEGDEINKICLIDRGSVRSEKAYPNGELHIIQVYDEGSIFGIETAVSKTRVAPIDYICNEDSTVVFISLSSISNSKFSKQIYEVLMQQLADDNIRKMHKIEILAEKGLRKRVLMYLEILRRKAGSDIVSVRMSREQMAQYLCVNRSALSNELNKMKREKIIDFEKDKFRIL</sequence>
<dbReference type="Gene3D" id="2.60.120.10">
    <property type="entry name" value="Jelly Rolls"/>
    <property type="match status" value="1"/>
</dbReference>
<evidence type="ECO:0000313" key="6">
    <source>
        <dbReference type="EMBL" id="HIU95295.1"/>
    </source>
</evidence>
<dbReference type="InterPro" id="IPR012318">
    <property type="entry name" value="HTH_CRP"/>
</dbReference>
<dbReference type="InterPro" id="IPR036390">
    <property type="entry name" value="WH_DNA-bd_sf"/>
</dbReference>
<dbReference type="InterPro" id="IPR000595">
    <property type="entry name" value="cNMP-bd_dom"/>
</dbReference>
<evidence type="ECO:0000256" key="3">
    <source>
        <dbReference type="ARBA" id="ARBA00023163"/>
    </source>
</evidence>
<dbReference type="Pfam" id="PF13545">
    <property type="entry name" value="HTH_Crp_2"/>
    <property type="match status" value="1"/>
</dbReference>
<dbReference type="SUPFAM" id="SSF51206">
    <property type="entry name" value="cAMP-binding domain-like"/>
    <property type="match status" value="1"/>
</dbReference>
<dbReference type="InterPro" id="IPR014710">
    <property type="entry name" value="RmlC-like_jellyroll"/>
</dbReference>
<evidence type="ECO:0000256" key="1">
    <source>
        <dbReference type="ARBA" id="ARBA00023015"/>
    </source>
</evidence>
<dbReference type="SMART" id="SM00100">
    <property type="entry name" value="cNMP"/>
    <property type="match status" value="1"/>
</dbReference>
<proteinExistence type="predicted"/>
<reference evidence="6" key="1">
    <citation type="submission" date="2020-10" db="EMBL/GenBank/DDBJ databases">
        <authorList>
            <person name="Gilroy R."/>
        </authorList>
    </citation>
    <scope>NUCLEOTIDE SEQUENCE</scope>
    <source>
        <strain evidence="6">ChiSjej4B22-8349</strain>
    </source>
</reference>
<gene>
    <name evidence="6" type="ORF">IAD25_01095</name>
</gene>
<organism evidence="6 7">
    <name type="scientific">Candidatus Allocopromorpha excrementipullorum</name>
    <dbReference type="NCBI Taxonomy" id="2840743"/>
    <lineage>
        <taxon>Bacteria</taxon>
        <taxon>Bacillati</taxon>
        <taxon>Bacillota</taxon>
        <taxon>Clostridia</taxon>
        <taxon>Eubacteriales</taxon>
        <taxon>Eubacteriaceae</taxon>
        <taxon>Eubacteriaceae incertae sedis</taxon>
        <taxon>Candidatus Allocopromorpha</taxon>
    </lineage>
</organism>
<feature type="domain" description="Cyclic nucleotide-binding" evidence="4">
    <location>
        <begin position="13"/>
        <end position="84"/>
    </location>
</feature>
<evidence type="ECO:0000256" key="2">
    <source>
        <dbReference type="ARBA" id="ARBA00023125"/>
    </source>
</evidence>
<dbReference type="InterPro" id="IPR018490">
    <property type="entry name" value="cNMP-bd_dom_sf"/>
</dbReference>
<dbReference type="Proteomes" id="UP000824130">
    <property type="component" value="Unassembled WGS sequence"/>
</dbReference>
<evidence type="ECO:0000259" key="4">
    <source>
        <dbReference type="PROSITE" id="PS50042"/>
    </source>
</evidence>
<name>A0A9D1N570_9FIRM</name>
<dbReference type="EMBL" id="DVOB01000027">
    <property type="protein sequence ID" value="HIU95295.1"/>
    <property type="molecule type" value="Genomic_DNA"/>
</dbReference>
<comment type="caution">
    <text evidence="6">The sequence shown here is derived from an EMBL/GenBank/DDBJ whole genome shotgun (WGS) entry which is preliminary data.</text>
</comment>
<accession>A0A9D1N570</accession>
<reference evidence="6" key="2">
    <citation type="journal article" date="2021" name="PeerJ">
        <title>Extensive microbial diversity within the chicken gut microbiome revealed by metagenomics and culture.</title>
        <authorList>
            <person name="Gilroy R."/>
            <person name="Ravi A."/>
            <person name="Getino M."/>
            <person name="Pursley I."/>
            <person name="Horton D.L."/>
            <person name="Alikhan N.F."/>
            <person name="Baker D."/>
            <person name="Gharbi K."/>
            <person name="Hall N."/>
            <person name="Watson M."/>
            <person name="Adriaenssens E.M."/>
            <person name="Foster-Nyarko E."/>
            <person name="Jarju S."/>
            <person name="Secka A."/>
            <person name="Antonio M."/>
            <person name="Oren A."/>
            <person name="Chaudhuri R.R."/>
            <person name="La Ragione R."/>
            <person name="Hildebrand F."/>
            <person name="Pallen M.J."/>
        </authorList>
    </citation>
    <scope>NUCLEOTIDE SEQUENCE</scope>
    <source>
        <strain evidence="6">ChiSjej4B22-8349</strain>
    </source>
</reference>
<keyword evidence="1" id="KW-0805">Transcription regulation</keyword>
<feature type="domain" description="HTH crp-type" evidence="5">
    <location>
        <begin position="149"/>
        <end position="214"/>
    </location>
</feature>
<keyword evidence="2" id="KW-0238">DNA-binding</keyword>
<evidence type="ECO:0000313" key="7">
    <source>
        <dbReference type="Proteomes" id="UP000824130"/>
    </source>
</evidence>
<dbReference type="GO" id="GO:0003677">
    <property type="term" value="F:DNA binding"/>
    <property type="evidence" value="ECO:0007669"/>
    <property type="project" value="UniProtKB-KW"/>
</dbReference>
<dbReference type="PROSITE" id="PS50042">
    <property type="entry name" value="CNMP_BINDING_3"/>
    <property type="match status" value="1"/>
</dbReference>
<dbReference type="GO" id="GO:0006355">
    <property type="term" value="P:regulation of DNA-templated transcription"/>
    <property type="evidence" value="ECO:0007669"/>
    <property type="project" value="InterPro"/>
</dbReference>
<dbReference type="SUPFAM" id="SSF46785">
    <property type="entry name" value="Winged helix' DNA-binding domain"/>
    <property type="match status" value="1"/>
</dbReference>
<dbReference type="Pfam" id="PF00027">
    <property type="entry name" value="cNMP_binding"/>
    <property type="match status" value="1"/>
</dbReference>
<evidence type="ECO:0000259" key="5">
    <source>
        <dbReference type="PROSITE" id="PS51063"/>
    </source>
</evidence>